<feature type="transmembrane region" description="Helical" evidence="7">
    <location>
        <begin position="241"/>
        <end position="261"/>
    </location>
</feature>
<evidence type="ECO:0000313" key="9">
    <source>
        <dbReference type="EMBL" id="EYE88569.1"/>
    </source>
</evidence>
<gene>
    <name evidence="9" type="ORF">Q428_07365</name>
</gene>
<dbReference type="Pfam" id="PF00892">
    <property type="entry name" value="EamA"/>
    <property type="match status" value="2"/>
</dbReference>
<feature type="transmembrane region" description="Helical" evidence="7">
    <location>
        <begin position="179"/>
        <end position="200"/>
    </location>
</feature>
<sequence>MKLTEKKRSLVADLSLLLVAVIWGSGFVAVKNALNSVTPLYMMAMRFGIAFVLMSIVFWKNLIKINKKELIGGSVIGLFLFTAFAAQTIGLQYTTAGKQAFLTGTNVVMVPFLYWLINKKRPDKFSVIAAFLCFVGIGMLTLDNNLSINLGDSLTLLCALLFAFHIVSTGFFAENLNPVLLTIVQMGVATVLSVASALIFEPLPKALSSYGIFAVFYLGIFSTLICFLIQTTAQKYTTSTHAAIILSMESVFGSLLSVLLLGEKFTLKMFLGCVIILSAIITAETKWEFLKGNSKKEQVDL</sequence>
<evidence type="ECO:0000256" key="1">
    <source>
        <dbReference type="ARBA" id="ARBA00004651"/>
    </source>
</evidence>
<keyword evidence="10" id="KW-1185">Reference proteome</keyword>
<evidence type="ECO:0000256" key="6">
    <source>
        <dbReference type="ARBA" id="ARBA00023136"/>
    </source>
</evidence>
<dbReference type="STRING" id="1403537.Q428_07365"/>
<feature type="transmembrane region" description="Helical" evidence="7">
    <location>
        <begin position="12"/>
        <end position="34"/>
    </location>
</feature>
<keyword evidence="6 7" id="KW-0472">Membrane</keyword>
<keyword evidence="3" id="KW-1003">Cell membrane</keyword>
<dbReference type="EMBL" id="AZQP01000018">
    <property type="protein sequence ID" value="EYE88569.1"/>
    <property type="molecule type" value="Genomic_DNA"/>
</dbReference>
<dbReference type="GO" id="GO:0005886">
    <property type="term" value="C:plasma membrane"/>
    <property type="evidence" value="ECO:0007669"/>
    <property type="project" value="UniProtKB-SubCell"/>
</dbReference>
<dbReference type="RefSeq" id="WP_035379513.1">
    <property type="nucleotide sequence ID" value="NZ_AZQP01000018.1"/>
</dbReference>
<dbReference type="InterPro" id="IPR000620">
    <property type="entry name" value="EamA_dom"/>
</dbReference>
<organism evidence="9 10">
    <name type="scientific">Fervidicella metallireducens AeB</name>
    <dbReference type="NCBI Taxonomy" id="1403537"/>
    <lineage>
        <taxon>Bacteria</taxon>
        <taxon>Bacillati</taxon>
        <taxon>Bacillota</taxon>
        <taxon>Clostridia</taxon>
        <taxon>Eubacteriales</taxon>
        <taxon>Clostridiaceae</taxon>
        <taxon>Fervidicella</taxon>
    </lineage>
</organism>
<evidence type="ECO:0000256" key="3">
    <source>
        <dbReference type="ARBA" id="ARBA00022475"/>
    </source>
</evidence>
<feature type="transmembrane region" description="Helical" evidence="7">
    <location>
        <begin position="71"/>
        <end position="93"/>
    </location>
</feature>
<evidence type="ECO:0000313" key="10">
    <source>
        <dbReference type="Proteomes" id="UP000019681"/>
    </source>
</evidence>
<feature type="domain" description="EamA" evidence="8">
    <location>
        <begin position="12"/>
        <end position="141"/>
    </location>
</feature>
<feature type="transmembrane region" description="Helical" evidence="7">
    <location>
        <begin position="124"/>
        <end position="142"/>
    </location>
</feature>
<comment type="subcellular location">
    <subcellularLocation>
        <location evidence="1">Cell membrane</location>
        <topology evidence="1">Multi-pass membrane protein</topology>
    </subcellularLocation>
</comment>
<dbReference type="Proteomes" id="UP000019681">
    <property type="component" value="Unassembled WGS sequence"/>
</dbReference>
<dbReference type="PANTHER" id="PTHR42920">
    <property type="entry name" value="OS03G0707200 PROTEIN-RELATED"/>
    <property type="match status" value="1"/>
</dbReference>
<evidence type="ECO:0000256" key="7">
    <source>
        <dbReference type="SAM" id="Phobius"/>
    </source>
</evidence>
<evidence type="ECO:0000256" key="5">
    <source>
        <dbReference type="ARBA" id="ARBA00022989"/>
    </source>
</evidence>
<feature type="transmembrane region" description="Helical" evidence="7">
    <location>
        <begin position="206"/>
        <end position="229"/>
    </location>
</feature>
<comment type="similarity">
    <text evidence="2">Belongs to the EamA transporter family.</text>
</comment>
<protein>
    <submittedName>
        <fullName evidence="9">Transporter</fullName>
    </submittedName>
</protein>
<keyword evidence="4 7" id="KW-0812">Transmembrane</keyword>
<evidence type="ECO:0000259" key="8">
    <source>
        <dbReference type="Pfam" id="PF00892"/>
    </source>
</evidence>
<dbReference type="PANTHER" id="PTHR42920:SF5">
    <property type="entry name" value="EAMA DOMAIN-CONTAINING PROTEIN"/>
    <property type="match status" value="1"/>
</dbReference>
<name>A0A017RW18_9CLOT</name>
<dbReference type="InterPro" id="IPR051258">
    <property type="entry name" value="Diverse_Substrate_Transporter"/>
</dbReference>
<dbReference type="SUPFAM" id="SSF103481">
    <property type="entry name" value="Multidrug resistance efflux transporter EmrE"/>
    <property type="match status" value="2"/>
</dbReference>
<dbReference type="AlphaFoldDB" id="A0A017RW18"/>
<dbReference type="InterPro" id="IPR037185">
    <property type="entry name" value="EmrE-like"/>
</dbReference>
<dbReference type="OrthoDB" id="9804865at2"/>
<reference evidence="9 10" key="1">
    <citation type="journal article" date="2014" name="Genome Announc.">
        <title>Draft Genome Sequence of Fervidicella metallireducens Strain AeBT, an Iron-Reducing Thermoanaerobe from the Great Artesian Basin.</title>
        <authorList>
            <person name="Patel B.K."/>
        </authorList>
    </citation>
    <scope>NUCLEOTIDE SEQUENCE [LARGE SCALE GENOMIC DNA]</scope>
    <source>
        <strain evidence="9 10">AeB</strain>
    </source>
</reference>
<feature type="domain" description="EamA" evidence="8">
    <location>
        <begin position="150"/>
        <end position="281"/>
    </location>
</feature>
<feature type="transmembrane region" description="Helical" evidence="7">
    <location>
        <begin position="154"/>
        <end position="172"/>
    </location>
</feature>
<feature type="transmembrane region" description="Helical" evidence="7">
    <location>
        <begin position="40"/>
        <end position="59"/>
    </location>
</feature>
<evidence type="ECO:0000256" key="4">
    <source>
        <dbReference type="ARBA" id="ARBA00022692"/>
    </source>
</evidence>
<comment type="caution">
    <text evidence="9">The sequence shown here is derived from an EMBL/GenBank/DDBJ whole genome shotgun (WGS) entry which is preliminary data.</text>
</comment>
<feature type="transmembrane region" description="Helical" evidence="7">
    <location>
        <begin position="99"/>
        <end position="117"/>
    </location>
</feature>
<evidence type="ECO:0000256" key="2">
    <source>
        <dbReference type="ARBA" id="ARBA00007362"/>
    </source>
</evidence>
<accession>A0A017RW18</accession>
<keyword evidence="5 7" id="KW-1133">Transmembrane helix</keyword>
<proteinExistence type="inferred from homology"/>